<dbReference type="KEGG" id="bsan:CHH28_13860"/>
<name>A0A222FLZ8_9GAMM</name>
<accession>A0A222FLZ8</accession>
<dbReference type="Proteomes" id="UP000202440">
    <property type="component" value="Chromosome"/>
</dbReference>
<evidence type="ECO:0000256" key="1">
    <source>
        <dbReference type="SAM" id="SignalP"/>
    </source>
</evidence>
<feature type="signal peptide" evidence="1">
    <location>
        <begin position="1"/>
        <end position="24"/>
    </location>
</feature>
<dbReference type="OrthoDB" id="9931680at2"/>
<dbReference type="RefSeq" id="WP_094060867.1">
    <property type="nucleotide sequence ID" value="NZ_CP022530.1"/>
</dbReference>
<evidence type="ECO:0000313" key="3">
    <source>
        <dbReference type="Proteomes" id="UP000202440"/>
    </source>
</evidence>
<dbReference type="EMBL" id="CP022530">
    <property type="protein sequence ID" value="ASP39692.1"/>
    <property type="molecule type" value="Genomic_DNA"/>
</dbReference>
<gene>
    <name evidence="2" type="ORF">CHH28_13860</name>
</gene>
<evidence type="ECO:0000313" key="2">
    <source>
        <dbReference type="EMBL" id="ASP39692.1"/>
    </source>
</evidence>
<proteinExistence type="predicted"/>
<sequence length="170" mass="18650">MQRMLLPLLTGITLNVASSVYAHADAVREMSQPIPLYANPELALSVRRSEHTEWQLLLCASGERTMRKNYPLVLSVDGQFVRLPALAQAPSEREGYWCHAFATSAEQLQSMTTARQVLVRAFFDSGKVDARVSGTEADYLTRPQALGPLAQIQDFVSDQASAVEVIVDGG</sequence>
<feature type="chain" id="PRO_5012465784" evidence="1">
    <location>
        <begin position="25"/>
        <end position="170"/>
    </location>
</feature>
<reference evidence="2 3" key="1">
    <citation type="submission" date="2017-07" db="EMBL/GenBank/DDBJ databases">
        <title>Annotated genome sequence of Bacterioplanes sanyensis isolated from Red Sea.</title>
        <authorList>
            <person name="Rehman Z.U."/>
        </authorList>
    </citation>
    <scope>NUCLEOTIDE SEQUENCE [LARGE SCALE GENOMIC DNA]</scope>
    <source>
        <strain evidence="2 3">NV9</strain>
    </source>
</reference>
<keyword evidence="3" id="KW-1185">Reference proteome</keyword>
<organism evidence="2 3">
    <name type="scientific">Bacterioplanes sanyensis</name>
    <dbReference type="NCBI Taxonomy" id="1249553"/>
    <lineage>
        <taxon>Bacteria</taxon>
        <taxon>Pseudomonadati</taxon>
        <taxon>Pseudomonadota</taxon>
        <taxon>Gammaproteobacteria</taxon>
        <taxon>Oceanospirillales</taxon>
        <taxon>Oceanospirillaceae</taxon>
        <taxon>Bacterioplanes</taxon>
    </lineage>
</organism>
<keyword evidence="1" id="KW-0732">Signal</keyword>
<protein>
    <submittedName>
        <fullName evidence="2">Uncharacterized protein</fullName>
    </submittedName>
</protein>
<dbReference type="AlphaFoldDB" id="A0A222FLZ8"/>